<dbReference type="PANTHER" id="PTHR37610:SF97">
    <property type="entry name" value="RETROTRANSPOSON GAG DOMAIN-CONTAINING PROTEIN"/>
    <property type="match status" value="1"/>
</dbReference>
<dbReference type="PANTHER" id="PTHR37610">
    <property type="entry name" value="CCHC-TYPE DOMAIN-CONTAINING PROTEIN"/>
    <property type="match status" value="1"/>
</dbReference>
<name>A0ABM1QHG8_CAMSA</name>
<dbReference type="InterPro" id="IPR036875">
    <property type="entry name" value="Znf_CCHC_sf"/>
</dbReference>
<evidence type="ECO:0000313" key="2">
    <source>
        <dbReference type="Proteomes" id="UP000694864"/>
    </source>
</evidence>
<reference evidence="2" key="1">
    <citation type="journal article" date="2014" name="Nat. Commun.">
        <title>The emerging biofuel crop Camelina sativa retains a highly undifferentiated hexaploid genome structure.</title>
        <authorList>
            <person name="Kagale S."/>
            <person name="Koh C."/>
            <person name="Nixon J."/>
            <person name="Bollina V."/>
            <person name="Clarke W.E."/>
            <person name="Tuteja R."/>
            <person name="Spillane C."/>
            <person name="Robinson S.J."/>
            <person name="Links M.G."/>
            <person name="Clarke C."/>
            <person name="Higgins E.E."/>
            <person name="Huebert T."/>
            <person name="Sharpe A.G."/>
            <person name="Parkin I.A."/>
        </authorList>
    </citation>
    <scope>NUCLEOTIDE SEQUENCE [LARGE SCALE GENOMIC DNA]</scope>
    <source>
        <strain evidence="2">cv. DH55</strain>
    </source>
</reference>
<accession>A0ABM1QHG8</accession>
<protein>
    <submittedName>
        <fullName evidence="3">Uncharacterized protein LOC104752838</fullName>
    </submittedName>
</protein>
<dbReference type="RefSeq" id="XP_019086206.1">
    <property type="nucleotide sequence ID" value="XM_019230661.1"/>
</dbReference>
<proteinExistence type="predicted"/>
<dbReference type="GeneID" id="104752838"/>
<feature type="region of interest" description="Disordered" evidence="1">
    <location>
        <begin position="253"/>
        <end position="276"/>
    </location>
</feature>
<keyword evidence="2" id="KW-1185">Reference proteome</keyword>
<gene>
    <name evidence="3" type="primary">LOC104752838</name>
</gene>
<dbReference type="SUPFAM" id="SSF57756">
    <property type="entry name" value="Retrovirus zinc finger-like domains"/>
    <property type="match status" value="1"/>
</dbReference>
<evidence type="ECO:0000313" key="3">
    <source>
        <dbReference type="RefSeq" id="XP_019086206.1"/>
    </source>
</evidence>
<evidence type="ECO:0000256" key="1">
    <source>
        <dbReference type="SAM" id="MobiDB-lite"/>
    </source>
</evidence>
<reference evidence="3" key="2">
    <citation type="submission" date="2025-08" db="UniProtKB">
        <authorList>
            <consortium name="RefSeq"/>
        </authorList>
    </citation>
    <scope>IDENTIFICATION</scope>
    <source>
        <tissue evidence="3">Leaf</tissue>
    </source>
</reference>
<dbReference type="Proteomes" id="UP000694864">
    <property type="component" value="Chromosome 2"/>
</dbReference>
<sequence length="276" mass="30432">MTTSIEAKNKLGFVDGSIIRPAETDPYYPIWKRCNSMVKSWMLNSVMKQIYSSILYFATAAELWKDLYTRFHKSNLPRLYSPTDSFASSSNYDTVRSQIPMKKSLPSLSEVYNMLDQDDSQRSAAIPPLSGTLDSSAFQVTQQQSQGTSSGGYNFQRGNKPVCTFCGRTGHVMDKCYKKNGYPVGHPRFKSSRIIPTAANIIAENDSDGSIITETPKLSDDLSTEQMQQIVSFLNTRIHSSAPTPEVHAVSVSSIPSSLPNGPTPGSFSGLNDWNG</sequence>
<organism evidence="2 3">
    <name type="scientific">Camelina sativa</name>
    <name type="common">False flax</name>
    <name type="synonym">Myagrum sativum</name>
    <dbReference type="NCBI Taxonomy" id="90675"/>
    <lineage>
        <taxon>Eukaryota</taxon>
        <taxon>Viridiplantae</taxon>
        <taxon>Streptophyta</taxon>
        <taxon>Embryophyta</taxon>
        <taxon>Tracheophyta</taxon>
        <taxon>Spermatophyta</taxon>
        <taxon>Magnoliopsida</taxon>
        <taxon>eudicotyledons</taxon>
        <taxon>Gunneridae</taxon>
        <taxon>Pentapetalae</taxon>
        <taxon>rosids</taxon>
        <taxon>malvids</taxon>
        <taxon>Brassicales</taxon>
        <taxon>Brassicaceae</taxon>
        <taxon>Camelineae</taxon>
        <taxon>Camelina</taxon>
    </lineage>
</organism>